<gene>
    <name evidence="3" type="ORF">VTL71DRAFT_2025</name>
</gene>
<sequence>MRYSIATSIVLASALTNASVLHKKADCEAQANACRVAPGANQSFCSAQLANCLGFNPFNNGTATVSSYAPKESCQAAADQCRTKPGANQSTCSAELAACLGYNPYDKAPAYTTEVVNQYTTYCPEATTVVYNQKTYTATKGETLTITNCPCTITKPVVAPTAKPTGPANKEACEATANQCRTKPGANQSLCSAQLADCLGYNPFTNPPAQATQTGAQTAAPAPTGPASTPTVPAGTPKVSQAADGQVTFTGAAPLNKPATGLFAIGLCALAFF</sequence>
<evidence type="ECO:0000256" key="2">
    <source>
        <dbReference type="SAM" id="SignalP"/>
    </source>
</evidence>
<dbReference type="EMBL" id="JAZHXI010000010">
    <property type="protein sequence ID" value="KAL2067600.1"/>
    <property type="molecule type" value="Genomic_DNA"/>
</dbReference>
<dbReference type="PANTHER" id="PTHR35523">
    <property type="entry name" value="CELL WALL PROTEIN SED1"/>
    <property type="match status" value="1"/>
</dbReference>
<evidence type="ECO:0000313" key="3">
    <source>
        <dbReference type="EMBL" id="KAL2067600.1"/>
    </source>
</evidence>
<accession>A0ABR4CCW6</accession>
<organism evidence="3 4">
    <name type="scientific">Oculimacula yallundae</name>
    <dbReference type="NCBI Taxonomy" id="86028"/>
    <lineage>
        <taxon>Eukaryota</taxon>
        <taxon>Fungi</taxon>
        <taxon>Dikarya</taxon>
        <taxon>Ascomycota</taxon>
        <taxon>Pezizomycotina</taxon>
        <taxon>Leotiomycetes</taxon>
        <taxon>Helotiales</taxon>
        <taxon>Ploettnerulaceae</taxon>
        <taxon>Oculimacula</taxon>
    </lineage>
</organism>
<comment type="caution">
    <text evidence="3">The sequence shown here is derived from an EMBL/GenBank/DDBJ whole genome shotgun (WGS) entry which is preliminary data.</text>
</comment>
<feature type="compositionally biased region" description="Low complexity" evidence="1">
    <location>
        <begin position="209"/>
        <end position="237"/>
    </location>
</feature>
<dbReference type="Proteomes" id="UP001595075">
    <property type="component" value="Unassembled WGS sequence"/>
</dbReference>
<feature type="region of interest" description="Disordered" evidence="1">
    <location>
        <begin position="209"/>
        <end position="239"/>
    </location>
</feature>
<name>A0ABR4CCW6_9HELO</name>
<feature type="chain" id="PRO_5046854125" evidence="2">
    <location>
        <begin position="19"/>
        <end position="273"/>
    </location>
</feature>
<reference evidence="3 4" key="1">
    <citation type="journal article" date="2024" name="Commun. Biol.">
        <title>Comparative genomic analysis of thermophilic fungi reveals convergent evolutionary adaptations and gene losses.</title>
        <authorList>
            <person name="Steindorff A.S."/>
            <person name="Aguilar-Pontes M.V."/>
            <person name="Robinson A.J."/>
            <person name="Andreopoulos B."/>
            <person name="LaButti K."/>
            <person name="Kuo A."/>
            <person name="Mondo S."/>
            <person name="Riley R."/>
            <person name="Otillar R."/>
            <person name="Haridas S."/>
            <person name="Lipzen A."/>
            <person name="Grimwood J."/>
            <person name="Schmutz J."/>
            <person name="Clum A."/>
            <person name="Reid I.D."/>
            <person name="Moisan M.C."/>
            <person name="Butler G."/>
            <person name="Nguyen T.T.M."/>
            <person name="Dewar K."/>
            <person name="Conant G."/>
            <person name="Drula E."/>
            <person name="Henrissat B."/>
            <person name="Hansel C."/>
            <person name="Singer S."/>
            <person name="Hutchinson M.I."/>
            <person name="de Vries R.P."/>
            <person name="Natvig D.O."/>
            <person name="Powell A.J."/>
            <person name="Tsang A."/>
            <person name="Grigoriev I.V."/>
        </authorList>
    </citation>
    <scope>NUCLEOTIDE SEQUENCE [LARGE SCALE GENOMIC DNA]</scope>
    <source>
        <strain evidence="3 4">CBS 494.80</strain>
    </source>
</reference>
<dbReference type="InterPro" id="IPR038843">
    <property type="entry name" value="Sed1/Spi1"/>
</dbReference>
<protein>
    <submittedName>
        <fullName evidence="3">Uncharacterized protein</fullName>
    </submittedName>
</protein>
<evidence type="ECO:0000256" key="1">
    <source>
        <dbReference type="SAM" id="MobiDB-lite"/>
    </source>
</evidence>
<evidence type="ECO:0000313" key="4">
    <source>
        <dbReference type="Proteomes" id="UP001595075"/>
    </source>
</evidence>
<feature type="signal peptide" evidence="2">
    <location>
        <begin position="1"/>
        <end position="18"/>
    </location>
</feature>
<proteinExistence type="predicted"/>
<dbReference type="PANTHER" id="PTHR35523:SF1">
    <property type="entry name" value="CELL WALL PROTEIN SED1"/>
    <property type="match status" value="1"/>
</dbReference>
<keyword evidence="2" id="KW-0732">Signal</keyword>
<keyword evidence="4" id="KW-1185">Reference proteome</keyword>